<organism evidence="2">
    <name type="scientific">marine sediment metagenome</name>
    <dbReference type="NCBI Taxonomy" id="412755"/>
    <lineage>
        <taxon>unclassified sequences</taxon>
        <taxon>metagenomes</taxon>
        <taxon>ecological metagenomes</taxon>
    </lineage>
</organism>
<name>X1D7Q3_9ZZZZ</name>
<evidence type="ECO:0008006" key="3">
    <source>
        <dbReference type="Google" id="ProtNLM"/>
    </source>
</evidence>
<dbReference type="AlphaFoldDB" id="X1D7Q3"/>
<reference evidence="2" key="1">
    <citation type="journal article" date="2014" name="Front. Microbiol.">
        <title>High frequency of phylogenetically diverse reductive dehalogenase-homologous genes in deep subseafloor sedimentary metagenomes.</title>
        <authorList>
            <person name="Kawai M."/>
            <person name="Futagami T."/>
            <person name="Toyoda A."/>
            <person name="Takaki Y."/>
            <person name="Nishi S."/>
            <person name="Hori S."/>
            <person name="Arai W."/>
            <person name="Tsubouchi T."/>
            <person name="Morono Y."/>
            <person name="Uchiyama I."/>
            <person name="Ito T."/>
            <person name="Fujiyama A."/>
            <person name="Inagaki F."/>
            <person name="Takami H."/>
        </authorList>
    </citation>
    <scope>NUCLEOTIDE SEQUENCE</scope>
    <source>
        <strain evidence="2">Expedition CK06-06</strain>
    </source>
</reference>
<comment type="caution">
    <text evidence="2">The sequence shown here is derived from an EMBL/GenBank/DDBJ whole genome shotgun (WGS) entry which is preliminary data.</text>
</comment>
<dbReference type="SUPFAM" id="SSF75712">
    <property type="entry name" value="Rad50 coiled-coil Zn hook"/>
    <property type="match status" value="1"/>
</dbReference>
<keyword evidence="1" id="KW-0175">Coiled coil</keyword>
<proteinExistence type="predicted"/>
<protein>
    <recommendedName>
        <fullName evidence="3">Zinc-hook domain-containing protein</fullName>
    </recommendedName>
</protein>
<dbReference type="Gene3D" id="1.10.287.510">
    <property type="entry name" value="Helix hairpin bin"/>
    <property type="match status" value="1"/>
</dbReference>
<evidence type="ECO:0000313" key="2">
    <source>
        <dbReference type="EMBL" id="GAH01114.1"/>
    </source>
</evidence>
<accession>X1D7Q3</accession>
<feature type="non-terminal residue" evidence="2">
    <location>
        <position position="1"/>
    </location>
</feature>
<evidence type="ECO:0000256" key="1">
    <source>
        <dbReference type="SAM" id="Coils"/>
    </source>
</evidence>
<dbReference type="EMBL" id="BART01020183">
    <property type="protein sequence ID" value="GAH01114.1"/>
    <property type="molecule type" value="Genomic_DNA"/>
</dbReference>
<feature type="coiled-coil region" evidence="1">
    <location>
        <begin position="47"/>
        <end position="171"/>
    </location>
</feature>
<gene>
    <name evidence="2" type="ORF">S01H4_37548</name>
</gene>
<sequence length="232" mass="27231">ESIRRIEQLGQEIARGGREIELKKGEIISCEEIISQKEAILTRFNDHQKFTAENSELTLKLQKLRKVEEEKILIERKIESERANLIIEARNKQDRYKDLQVKARQKEKNKAELLELEEKIKNVKTLEKESEEIRERGNKLNVKISGIENQIEGLEKDIKNDEEKIHLLKENPEGECPLCETKLNAEKKGKIEANLDGEIKTKLAEIEKWKREKLELVAEKTKLSAIWMVLWR</sequence>